<dbReference type="EMBL" id="VSSQ01007344">
    <property type="protein sequence ID" value="MPM35618.1"/>
    <property type="molecule type" value="Genomic_DNA"/>
</dbReference>
<protein>
    <recommendedName>
        <fullName evidence="2">Rubredoxin-like domain-containing protein</fullName>
    </recommendedName>
</protein>
<dbReference type="SUPFAM" id="SSF57802">
    <property type="entry name" value="Rubredoxin-like"/>
    <property type="match status" value="1"/>
</dbReference>
<proteinExistence type="predicted"/>
<dbReference type="AlphaFoldDB" id="A0A644Z5R1"/>
<organism evidence="1">
    <name type="scientific">bioreactor metagenome</name>
    <dbReference type="NCBI Taxonomy" id="1076179"/>
    <lineage>
        <taxon>unclassified sequences</taxon>
        <taxon>metagenomes</taxon>
        <taxon>ecological metagenomes</taxon>
    </lineage>
</organism>
<accession>A0A644Z5R1</accession>
<evidence type="ECO:0000313" key="1">
    <source>
        <dbReference type="EMBL" id="MPM35618.1"/>
    </source>
</evidence>
<comment type="caution">
    <text evidence="1">The sequence shown here is derived from an EMBL/GenBank/DDBJ whole genome shotgun (WGS) entry which is preliminary data.</text>
</comment>
<reference evidence="1" key="1">
    <citation type="submission" date="2019-08" db="EMBL/GenBank/DDBJ databases">
        <authorList>
            <person name="Kucharzyk K."/>
            <person name="Murdoch R.W."/>
            <person name="Higgins S."/>
            <person name="Loffler F."/>
        </authorList>
    </citation>
    <scope>NUCLEOTIDE SEQUENCE</scope>
</reference>
<dbReference type="Gene3D" id="2.20.28.10">
    <property type="match status" value="1"/>
</dbReference>
<evidence type="ECO:0008006" key="2">
    <source>
        <dbReference type="Google" id="ProtNLM"/>
    </source>
</evidence>
<sequence>MDNLEIDNENERTYETRFCAILLESARRYSTLADTAFNISVQQSNFASTISGQRMTLAKLAIQKQTDFTVILEGSELETYQTTEQKDNVIEMWEDCLSFDEVIQKILETSDAAKWEPVILGLQSAIEKGDGFLKEIISGRDNADVWQCQNCGAARFTTGQPEFCSICDSQSNWMVAVELNEADEA</sequence>
<gene>
    <name evidence="1" type="ORF">SDC9_82211</name>
</gene>
<name>A0A644Z5R1_9ZZZZ</name>